<evidence type="ECO:0000313" key="8">
    <source>
        <dbReference type="Proteomes" id="UP000323392"/>
    </source>
</evidence>
<dbReference type="CDD" id="cd04651">
    <property type="entry name" value="LbH_G1P_AT_C"/>
    <property type="match status" value="1"/>
</dbReference>
<dbReference type="RefSeq" id="WP_066069443.1">
    <property type="nucleotide sequence ID" value="NZ_FRBG01000003.1"/>
</dbReference>
<dbReference type="CDD" id="cd02508">
    <property type="entry name" value="ADP_Glucose_PP"/>
    <property type="match status" value="1"/>
</dbReference>
<dbReference type="GO" id="GO:0008878">
    <property type="term" value="F:glucose-1-phosphate adenylyltransferase activity"/>
    <property type="evidence" value="ECO:0007669"/>
    <property type="project" value="UniProtKB-EC"/>
</dbReference>
<evidence type="ECO:0000313" key="6">
    <source>
        <dbReference type="EMBL" id="SHK62207.1"/>
    </source>
</evidence>
<dbReference type="EMBL" id="LSFY01000001">
    <property type="protein sequence ID" value="KXZ39749.1"/>
    <property type="molecule type" value="Genomic_DNA"/>
</dbReference>
<organism evidence="5 7">
    <name type="scientific">Alkalithermobacter thermoalcaliphilus JW-YL-7 = DSM 7308</name>
    <dbReference type="NCBI Taxonomy" id="1121328"/>
    <lineage>
        <taxon>Bacteria</taxon>
        <taxon>Bacillati</taxon>
        <taxon>Bacillota</taxon>
        <taxon>Clostridia</taxon>
        <taxon>Peptostreptococcales</taxon>
        <taxon>Tepidibacteraceae</taxon>
        <taxon>Alkalithermobacter</taxon>
    </lineage>
</organism>
<evidence type="ECO:0000313" key="5">
    <source>
        <dbReference type="EMBL" id="KXZ39749.1"/>
    </source>
</evidence>
<feature type="domain" description="Nucleotidyl transferase" evidence="3">
    <location>
        <begin position="20"/>
        <end position="207"/>
    </location>
</feature>
<keyword evidence="2" id="KW-0320">Glycogen biosynthesis</keyword>
<dbReference type="OrthoDB" id="9803871at2"/>
<dbReference type="Pfam" id="PF00483">
    <property type="entry name" value="NTP_transferase"/>
    <property type="match status" value="1"/>
</dbReference>
<evidence type="ECO:0000313" key="7">
    <source>
        <dbReference type="Proteomes" id="UP000092605"/>
    </source>
</evidence>
<protein>
    <submittedName>
        <fullName evidence="5 6">Glucose-1-phosphate adenylyltransferase</fullName>
        <ecNumber evidence="5">2.7.7.27</ecNumber>
    </submittedName>
</protein>
<dbReference type="AlphaFoldDB" id="A0A150FQ57"/>
<sequence length="372" mass="42266">MMDTMGIINLSESEELIGELTKNRPIASIPISGRYRVIDFILSNMVNAGINNIAIFTHGKSRSLREHLGSGKEWDLDRKIDGLFVFNSEFSTNQRVLHKGDLDNFKNNLDYIKTSRQEYVVLSRSYMICNINLKEAIRYHKESNVDMTIVYKEVDNSDDKFLSCDVLSIDEDGKVKGIGVNLGRKEKTNLSMEIYIMKKDLLLKIIEDSISSGNYNYLKNAIYHNISNLNVNAFKFSGYLSCINTTENYYKTNMEMLNYDQYKELFYRHGNIYTKIKDGAPAKYKDDAVIKNSIIANGCIIEGTVENSIIGRGVKIGKGAVIKDSVIMAKCNIDEGVYIENAILDKNVIITKNKLLRGDMKKPLVIGKDYEL</sequence>
<dbReference type="SUPFAM" id="SSF53448">
    <property type="entry name" value="Nucleotide-diphospho-sugar transferases"/>
    <property type="match status" value="1"/>
</dbReference>
<reference evidence="6 8" key="2">
    <citation type="submission" date="2016-11" db="EMBL/GenBank/DDBJ databases">
        <authorList>
            <person name="Varghese N."/>
            <person name="Submissions S."/>
        </authorList>
    </citation>
    <scope>NUCLEOTIDE SEQUENCE [LARGE SCALE GENOMIC DNA]</scope>
    <source>
        <strain evidence="6 8">DSM 7308</strain>
    </source>
</reference>
<comment type="similarity">
    <text evidence="1">Belongs to the bacterial/plant glucose-1-phosphate adenylyltransferase family.</text>
</comment>
<dbReference type="STRING" id="1121328.JWYL7_0824"/>
<evidence type="ECO:0000259" key="4">
    <source>
        <dbReference type="Pfam" id="PF24894"/>
    </source>
</evidence>
<dbReference type="Pfam" id="PF24894">
    <property type="entry name" value="Hexapep_GlmU"/>
    <property type="match status" value="1"/>
</dbReference>
<dbReference type="SUPFAM" id="SSF51161">
    <property type="entry name" value="Trimeric LpxA-like enzymes"/>
    <property type="match status" value="1"/>
</dbReference>
<keyword evidence="5" id="KW-0808">Transferase</keyword>
<dbReference type="EMBL" id="FRBG01000003">
    <property type="protein sequence ID" value="SHK62207.1"/>
    <property type="molecule type" value="Genomic_DNA"/>
</dbReference>
<evidence type="ECO:0000256" key="2">
    <source>
        <dbReference type="ARBA" id="ARBA00023056"/>
    </source>
</evidence>
<evidence type="ECO:0000256" key="1">
    <source>
        <dbReference type="ARBA" id="ARBA00010443"/>
    </source>
</evidence>
<feature type="domain" description="Glucose-1-phosphate adenylyltransferase/Bifunctional protein GlmU-like C-terminal hexapeptide" evidence="4">
    <location>
        <begin position="286"/>
        <end position="353"/>
    </location>
</feature>
<proteinExistence type="inferred from homology"/>
<keyword evidence="8" id="KW-1185">Reference proteome</keyword>
<dbReference type="Gene3D" id="2.160.10.10">
    <property type="entry name" value="Hexapeptide repeat proteins"/>
    <property type="match status" value="1"/>
</dbReference>
<dbReference type="Gene3D" id="3.90.550.10">
    <property type="entry name" value="Spore Coat Polysaccharide Biosynthesis Protein SpsA, Chain A"/>
    <property type="match status" value="1"/>
</dbReference>
<dbReference type="InterPro" id="IPR005835">
    <property type="entry name" value="NTP_transferase_dom"/>
</dbReference>
<evidence type="ECO:0000259" key="3">
    <source>
        <dbReference type="Pfam" id="PF00483"/>
    </source>
</evidence>
<dbReference type="PANTHER" id="PTHR43523">
    <property type="entry name" value="GLUCOSE-1-PHOSPHATE ADENYLYLTRANSFERASE-RELATED"/>
    <property type="match status" value="1"/>
</dbReference>
<keyword evidence="5" id="KW-0548">Nucleotidyltransferase</keyword>
<dbReference type="Proteomes" id="UP000323392">
    <property type="component" value="Unassembled WGS sequence"/>
</dbReference>
<name>A0A150FQ57_CLOPD</name>
<dbReference type="InterPro" id="IPR056818">
    <property type="entry name" value="GlmU/GlgC-like_hexapep"/>
</dbReference>
<dbReference type="PANTHER" id="PTHR43523:SF6">
    <property type="entry name" value="GLYCOGEN BIOSYNTHESIS PROTEIN GLGD"/>
    <property type="match status" value="1"/>
</dbReference>
<dbReference type="GO" id="GO:0005978">
    <property type="term" value="P:glycogen biosynthetic process"/>
    <property type="evidence" value="ECO:0007669"/>
    <property type="project" value="UniProtKB-KW"/>
</dbReference>
<accession>A0A150FQ57</accession>
<dbReference type="EC" id="2.7.7.27" evidence="5"/>
<gene>
    <name evidence="5" type="ORF">JWYL7_0824</name>
    <name evidence="6" type="ORF">SAMN05661008_00573</name>
</gene>
<reference evidence="5 7" key="1">
    <citation type="submission" date="2016-02" db="EMBL/GenBank/DDBJ databases">
        <title>Draft genome sequence for Clostridium paradoxum JW-YL-7.</title>
        <authorList>
            <person name="Utturkar S.M."/>
            <person name="Lancaster A."/>
            <person name="Poole F.L."/>
            <person name="Adams M.W."/>
            <person name="Brown S.D."/>
        </authorList>
    </citation>
    <scope>NUCLEOTIDE SEQUENCE [LARGE SCALE GENOMIC DNA]</scope>
    <source>
        <strain evidence="5 7">JW-YL-7</strain>
    </source>
</reference>
<dbReference type="NCBIfam" id="TIGR02092">
    <property type="entry name" value="glgD"/>
    <property type="match status" value="1"/>
</dbReference>
<dbReference type="InterPro" id="IPR011832">
    <property type="entry name" value="GlgDAde_trans"/>
</dbReference>
<comment type="caution">
    <text evidence="5">The sequence shown here is derived from an EMBL/GenBank/DDBJ whole genome shotgun (WGS) entry which is preliminary data.</text>
</comment>
<dbReference type="InterPro" id="IPR029044">
    <property type="entry name" value="Nucleotide-diphossugar_trans"/>
</dbReference>
<dbReference type="PATRIC" id="fig|1121328.3.peg.830"/>
<dbReference type="InterPro" id="IPR011004">
    <property type="entry name" value="Trimer_LpxA-like_sf"/>
</dbReference>
<dbReference type="InterPro" id="IPR011831">
    <property type="entry name" value="ADP-Glc_PPase"/>
</dbReference>
<dbReference type="Proteomes" id="UP000092605">
    <property type="component" value="Unassembled WGS sequence"/>
</dbReference>